<feature type="compositionally biased region" description="Low complexity" evidence="4">
    <location>
        <begin position="1"/>
        <end position="32"/>
    </location>
</feature>
<evidence type="ECO:0000259" key="5">
    <source>
        <dbReference type="Pfam" id="PF11488"/>
    </source>
</evidence>
<dbReference type="InterPro" id="IPR021581">
    <property type="entry name" value="Tscrpt_reg_Lge1"/>
</dbReference>
<comment type="subcellular location">
    <subcellularLocation>
        <location evidence="1">Nucleus</location>
    </subcellularLocation>
</comment>
<reference evidence="6 7" key="1">
    <citation type="submission" date="2020-03" db="EMBL/GenBank/DDBJ databases">
        <title>FDA dAtabase for Regulatory Grade micrObial Sequences (FDA-ARGOS): Supporting development and validation of Infectious Disease Dx tests.</title>
        <authorList>
            <person name="Campos J."/>
            <person name="Goldberg B."/>
            <person name="Tallon L."/>
            <person name="Sadzewicz L."/>
            <person name="Vavikolanu K."/>
            <person name="Mehta A."/>
            <person name="Aluvathingal J."/>
            <person name="Nadendla S."/>
            <person name="Nandy P."/>
            <person name="Geyer C."/>
            <person name="Yan Y."/>
            <person name="Sichtig H."/>
        </authorList>
    </citation>
    <scope>NUCLEOTIDE SEQUENCE [LARGE SCALE GENOMIC DNA]</scope>
    <source>
        <strain evidence="6 7">FDAARGOS_656</strain>
    </source>
</reference>
<dbReference type="Pfam" id="PF11488">
    <property type="entry name" value="Lge1"/>
    <property type="match status" value="1"/>
</dbReference>
<feature type="compositionally biased region" description="Polar residues" evidence="4">
    <location>
        <begin position="91"/>
        <end position="117"/>
    </location>
</feature>
<gene>
    <name evidence="6" type="ORF">FOB64_004241</name>
</gene>
<dbReference type="GO" id="GO:0005634">
    <property type="term" value="C:nucleus"/>
    <property type="evidence" value="ECO:0007669"/>
    <property type="project" value="UniProtKB-SubCell"/>
</dbReference>
<dbReference type="CDD" id="cd22897">
    <property type="entry name" value="Lge1"/>
    <property type="match status" value="1"/>
</dbReference>
<evidence type="ECO:0000256" key="3">
    <source>
        <dbReference type="ARBA" id="ARBA00023242"/>
    </source>
</evidence>
<accession>A0A8H6BVB5</accession>
<dbReference type="AlphaFoldDB" id="A0A8H6BVB5"/>
<feature type="domain" description="Transcription regulator LGE1 helical region" evidence="5">
    <location>
        <begin position="184"/>
        <end position="253"/>
    </location>
</feature>
<evidence type="ECO:0000256" key="1">
    <source>
        <dbReference type="ARBA" id="ARBA00004123"/>
    </source>
</evidence>
<evidence type="ECO:0000256" key="4">
    <source>
        <dbReference type="SAM" id="MobiDB-lite"/>
    </source>
</evidence>
<dbReference type="Proteomes" id="UP000536275">
    <property type="component" value="Unassembled WGS sequence"/>
</dbReference>
<feature type="region of interest" description="Disordered" evidence="4">
    <location>
        <begin position="1"/>
        <end position="65"/>
    </location>
</feature>
<evidence type="ECO:0000313" key="6">
    <source>
        <dbReference type="EMBL" id="KAF6066775.1"/>
    </source>
</evidence>
<sequence>MAYEHNNQSNGSEGYGSYSYNGKDEYYSNNYRGSGGGGYRGSRGRGSRGNNYYGNSYRGGSSRGGGGYYKSYNNNYYGGRGGGHRSYSNYHDQGNDTAGSSTTSSQNGEYESQDNTQETEHSYSSRPHISGFHRGSYRGGFRGSYRGRGGGGSFNNGLAATASPTTTRHYKDIINENKLKNFNNPWINIMRIEDEPTQNKLEKSYNDMTELDSSILELQKSKLKLEMSMSLIEKQIDKEGLHVELTNEKLEEFAYL</sequence>
<keyword evidence="2" id="KW-0156">Chromatin regulator</keyword>
<dbReference type="GO" id="GO:0006325">
    <property type="term" value="P:chromatin organization"/>
    <property type="evidence" value="ECO:0007669"/>
    <property type="project" value="UniProtKB-KW"/>
</dbReference>
<name>A0A8H6BVB5_CANAX</name>
<feature type="compositionally biased region" description="Low complexity" evidence="4">
    <location>
        <begin position="48"/>
        <end position="60"/>
    </location>
</feature>
<keyword evidence="3" id="KW-0539">Nucleus</keyword>
<protein>
    <submittedName>
        <fullName evidence="6">Transcriptional regulatory protein LGE1 family protein</fullName>
    </submittedName>
</protein>
<dbReference type="EMBL" id="JABWAD010000055">
    <property type="protein sequence ID" value="KAF6066775.1"/>
    <property type="molecule type" value="Genomic_DNA"/>
</dbReference>
<comment type="caution">
    <text evidence="6">The sequence shown here is derived from an EMBL/GenBank/DDBJ whole genome shotgun (WGS) entry which is preliminary data.</text>
</comment>
<evidence type="ECO:0000256" key="2">
    <source>
        <dbReference type="ARBA" id="ARBA00022853"/>
    </source>
</evidence>
<proteinExistence type="predicted"/>
<feature type="region of interest" description="Disordered" evidence="4">
    <location>
        <begin position="84"/>
        <end position="137"/>
    </location>
</feature>
<evidence type="ECO:0000313" key="7">
    <source>
        <dbReference type="Proteomes" id="UP000536275"/>
    </source>
</evidence>
<organism evidence="6 7">
    <name type="scientific">Candida albicans</name>
    <name type="common">Yeast</name>
    <dbReference type="NCBI Taxonomy" id="5476"/>
    <lineage>
        <taxon>Eukaryota</taxon>
        <taxon>Fungi</taxon>
        <taxon>Dikarya</taxon>
        <taxon>Ascomycota</taxon>
        <taxon>Saccharomycotina</taxon>
        <taxon>Pichiomycetes</taxon>
        <taxon>Debaryomycetaceae</taxon>
        <taxon>Candida/Lodderomyces clade</taxon>
        <taxon>Candida</taxon>
    </lineage>
</organism>